<accession>A0A1X3GER6</accession>
<evidence type="ECO:0000313" key="2">
    <source>
        <dbReference type="Proteomes" id="UP000193553"/>
    </source>
</evidence>
<dbReference type="OrthoDB" id="8266219at2"/>
<dbReference type="EMBL" id="NAFI01000182">
    <property type="protein sequence ID" value="OSJ05601.1"/>
    <property type="molecule type" value="Genomic_DNA"/>
</dbReference>
<organism evidence="1 2">
    <name type="scientific">Bradyrhizobium canariense</name>
    <dbReference type="NCBI Taxonomy" id="255045"/>
    <lineage>
        <taxon>Bacteria</taxon>
        <taxon>Pseudomonadati</taxon>
        <taxon>Pseudomonadota</taxon>
        <taxon>Alphaproteobacteria</taxon>
        <taxon>Hyphomicrobiales</taxon>
        <taxon>Nitrobacteraceae</taxon>
        <taxon>Bradyrhizobium</taxon>
    </lineage>
</organism>
<sequence length="216" mass="23312">MTDNPSLYDDGFLAAWETFADEVTLAFKVGASDEAERPLAAEQTRYVVASMAIAKLLKAVGQDETAGKFHLLAEAMQDVVEGLPHPLFSVERPKTAGGRRPDTSAVWRTRSSLCAGLEYLIAGGNLDQDIAINLTAKKYRTQFAKLLRPGADLKTSIRTWMKSFATDAVQNEVALSNYKLSMSGLSAAKTDFSGSAIRQAGERLIAAAAERAARLP</sequence>
<dbReference type="AlphaFoldDB" id="A0A1X3GER6"/>
<gene>
    <name evidence="1" type="ORF">BSZ18_25920</name>
</gene>
<dbReference type="RefSeq" id="WP_085361157.1">
    <property type="nucleotide sequence ID" value="NZ_NAFD01000187.1"/>
</dbReference>
<comment type="caution">
    <text evidence="1">The sequence shown here is derived from an EMBL/GenBank/DDBJ whole genome shotgun (WGS) entry which is preliminary data.</text>
</comment>
<reference evidence="1 2" key="1">
    <citation type="submission" date="2017-03" db="EMBL/GenBank/DDBJ databases">
        <title>Whole genome sequences of fourteen strains of Bradyrhizobium canariense and one strain of Bradyrhizobium japonicum isolated from Lupinus (Papilionoideae: Genisteae) species in Algeria.</title>
        <authorList>
            <person name="Crovadore J."/>
            <person name="Chekireb D."/>
            <person name="Brachmann A."/>
            <person name="Chablais R."/>
            <person name="Cochard B."/>
            <person name="Lefort F."/>
        </authorList>
    </citation>
    <scope>NUCLEOTIDE SEQUENCE [LARGE SCALE GENOMIC DNA]</scope>
    <source>
        <strain evidence="1 2">UBMA195</strain>
    </source>
</reference>
<name>A0A1X3GER6_9BRAD</name>
<dbReference type="Proteomes" id="UP000193553">
    <property type="component" value="Unassembled WGS sequence"/>
</dbReference>
<protein>
    <submittedName>
        <fullName evidence="1">Uncharacterized protein</fullName>
    </submittedName>
</protein>
<proteinExistence type="predicted"/>
<evidence type="ECO:0000313" key="1">
    <source>
        <dbReference type="EMBL" id="OSJ05601.1"/>
    </source>
</evidence>